<feature type="non-terminal residue" evidence="1">
    <location>
        <position position="1"/>
    </location>
</feature>
<comment type="caution">
    <text evidence="1">The sequence shown here is derived from an EMBL/GenBank/DDBJ whole genome shotgun (WGS) entry which is preliminary data.</text>
</comment>
<gene>
    <name evidence="1" type="ORF">S01H4_07821</name>
</gene>
<accession>X0ZWD3</accession>
<dbReference type="EMBL" id="BART01002604">
    <property type="protein sequence ID" value="GAG64788.1"/>
    <property type="molecule type" value="Genomic_DNA"/>
</dbReference>
<evidence type="ECO:0000313" key="1">
    <source>
        <dbReference type="EMBL" id="GAG64788.1"/>
    </source>
</evidence>
<name>X0ZWD3_9ZZZZ</name>
<sequence>IESELTEDEIEELLHNNLISDIQVDLLTTENIDELNPEDYFKNTLFFNEKTSISIEIVEHLKKQKEYIKAFKYPTKCKPIFNGSGCNLLFCKKLYDFIILNKFSSKINDYNIEQFLYSKEFEEINKWIYTHHPEFSDLDKDYFEIINIWINRSAFNYATLYKHCNYNDKMFFKTIRVLNNKIRYIFPWIWSLIIKLLIIQNHELKRFEQLSYYIKYGLNSEEKFINYIYESLKDIVIKEKLITKDLIRNLVKI</sequence>
<reference evidence="1" key="1">
    <citation type="journal article" date="2014" name="Front. Microbiol.">
        <title>High frequency of phylogenetically diverse reductive dehalogenase-homologous genes in deep subseafloor sedimentary metagenomes.</title>
        <authorList>
            <person name="Kawai M."/>
            <person name="Futagami T."/>
            <person name="Toyoda A."/>
            <person name="Takaki Y."/>
            <person name="Nishi S."/>
            <person name="Hori S."/>
            <person name="Arai W."/>
            <person name="Tsubouchi T."/>
            <person name="Morono Y."/>
            <person name="Uchiyama I."/>
            <person name="Ito T."/>
            <person name="Fujiyama A."/>
            <person name="Inagaki F."/>
            <person name="Takami H."/>
        </authorList>
    </citation>
    <scope>NUCLEOTIDE SEQUENCE</scope>
    <source>
        <strain evidence="1">Expedition CK06-06</strain>
    </source>
</reference>
<organism evidence="1">
    <name type="scientific">marine sediment metagenome</name>
    <dbReference type="NCBI Taxonomy" id="412755"/>
    <lineage>
        <taxon>unclassified sequences</taxon>
        <taxon>metagenomes</taxon>
        <taxon>ecological metagenomes</taxon>
    </lineage>
</organism>
<proteinExistence type="predicted"/>
<dbReference type="AlphaFoldDB" id="X0ZWD3"/>
<protein>
    <submittedName>
        <fullName evidence="1">Uncharacterized protein</fullName>
    </submittedName>
</protein>